<evidence type="ECO:0000313" key="2">
    <source>
        <dbReference type="EMBL" id="JAQ01904.1"/>
    </source>
</evidence>
<sequence>MEPLLLIDGTPQWLQELLSSLSDSESLAEKALILSLVVLMYETGLYLDNGTPNSTSTFDIKLMKELPSIVTLVKDDGRYKLKFNFLGSPSHVYLAVIPTGSILMVNLLIPDVKVVSCVLTISDYIDIHPASAPTLKNNSNLSILFKNHVDSIISFLFDNVYSSRHLLGLPVEILTVICTYLTPQEFVNFGKTCTQANAYLENDHIWKSLARLYLPSHRTSLDKSWKKFVIYQFNIEKTRKYRPYPLYYDSPFSFLGPII</sequence>
<dbReference type="InterPro" id="IPR001810">
    <property type="entry name" value="F-box_dom"/>
</dbReference>
<dbReference type="AlphaFoldDB" id="A0A146KZY2"/>
<dbReference type="PROSITE" id="PS50181">
    <property type="entry name" value="FBOX"/>
    <property type="match status" value="1"/>
</dbReference>
<reference evidence="2" key="1">
    <citation type="journal article" date="2016" name="Gigascience">
        <title>De novo construction of an expanded transcriptome assembly for the western tarnished plant bug, Lygus hesperus.</title>
        <authorList>
            <person name="Tassone E.E."/>
            <person name="Geib S.M."/>
            <person name="Hall B."/>
            <person name="Fabrick J.A."/>
            <person name="Brent C.S."/>
            <person name="Hull J.J."/>
        </authorList>
    </citation>
    <scope>NUCLEOTIDE SEQUENCE</scope>
</reference>
<name>A0A146KZY2_LYGHE</name>
<dbReference type="SUPFAM" id="SSF81383">
    <property type="entry name" value="F-box domain"/>
    <property type="match status" value="1"/>
</dbReference>
<accession>A0A146KZY2</accession>
<evidence type="ECO:0000259" key="1">
    <source>
        <dbReference type="PROSITE" id="PS50181"/>
    </source>
</evidence>
<dbReference type="Gene3D" id="3.40.1000.30">
    <property type="match status" value="1"/>
</dbReference>
<protein>
    <recommendedName>
        <fullName evidence="1">F-box domain-containing protein</fullName>
    </recommendedName>
</protein>
<dbReference type="InterPro" id="IPR036047">
    <property type="entry name" value="F-box-like_dom_sf"/>
</dbReference>
<feature type="domain" description="F-box" evidence="1">
    <location>
        <begin position="163"/>
        <end position="209"/>
    </location>
</feature>
<dbReference type="EMBL" id="GDHC01016725">
    <property type="protein sequence ID" value="JAQ01904.1"/>
    <property type="molecule type" value="Transcribed_RNA"/>
</dbReference>
<proteinExistence type="predicted"/>
<dbReference type="Pfam" id="PF12937">
    <property type="entry name" value="F-box-like"/>
    <property type="match status" value="1"/>
</dbReference>
<gene>
    <name evidence="2" type="ORF">g.51913</name>
</gene>
<organism evidence="2">
    <name type="scientific">Lygus hesperus</name>
    <name type="common">Western plant bug</name>
    <dbReference type="NCBI Taxonomy" id="30085"/>
    <lineage>
        <taxon>Eukaryota</taxon>
        <taxon>Metazoa</taxon>
        <taxon>Ecdysozoa</taxon>
        <taxon>Arthropoda</taxon>
        <taxon>Hexapoda</taxon>
        <taxon>Insecta</taxon>
        <taxon>Pterygota</taxon>
        <taxon>Neoptera</taxon>
        <taxon>Paraneoptera</taxon>
        <taxon>Hemiptera</taxon>
        <taxon>Heteroptera</taxon>
        <taxon>Panheteroptera</taxon>
        <taxon>Cimicomorpha</taxon>
        <taxon>Miridae</taxon>
        <taxon>Mirini</taxon>
        <taxon>Lygus</taxon>
    </lineage>
</organism>